<evidence type="ECO:0000313" key="2">
    <source>
        <dbReference type="Proteomes" id="UP000625316"/>
    </source>
</evidence>
<keyword evidence="2" id="KW-1185">Reference proteome</keyword>
<protein>
    <submittedName>
        <fullName evidence="1">Uncharacterized protein</fullName>
    </submittedName>
</protein>
<accession>A0A928VSN7</accession>
<proteinExistence type="predicted"/>
<dbReference type="AlphaFoldDB" id="A0A928VSN7"/>
<name>A0A928VSN7_9CYAN</name>
<gene>
    <name evidence="1" type="ORF">IQ266_25145</name>
</gene>
<dbReference type="EMBL" id="JADEXQ010000144">
    <property type="protein sequence ID" value="MBE9033027.1"/>
    <property type="molecule type" value="Genomic_DNA"/>
</dbReference>
<organism evidence="1 2">
    <name type="scientific">Romeriopsis navalis LEGE 11480</name>
    <dbReference type="NCBI Taxonomy" id="2777977"/>
    <lineage>
        <taxon>Bacteria</taxon>
        <taxon>Bacillati</taxon>
        <taxon>Cyanobacteriota</taxon>
        <taxon>Cyanophyceae</taxon>
        <taxon>Leptolyngbyales</taxon>
        <taxon>Leptolyngbyaceae</taxon>
        <taxon>Romeriopsis</taxon>
        <taxon>Romeriopsis navalis</taxon>
    </lineage>
</organism>
<dbReference type="RefSeq" id="WP_264327841.1">
    <property type="nucleotide sequence ID" value="NZ_JADEXQ010000144.1"/>
</dbReference>
<reference evidence="1" key="1">
    <citation type="submission" date="2020-10" db="EMBL/GenBank/DDBJ databases">
        <authorList>
            <person name="Castelo-Branco R."/>
            <person name="Eusebio N."/>
            <person name="Adriana R."/>
            <person name="Vieira A."/>
            <person name="Brugerolle De Fraissinette N."/>
            <person name="Rezende De Castro R."/>
            <person name="Schneider M.P."/>
            <person name="Vasconcelos V."/>
            <person name="Leao P.N."/>
        </authorList>
    </citation>
    <scope>NUCLEOTIDE SEQUENCE</scope>
    <source>
        <strain evidence="1">LEGE 11480</strain>
    </source>
</reference>
<sequence>MITSLLFLELEPTLKLGADTIDMLCHVNQRIDWMNHACGLCQKFPVATNHWVAVFQQVRVIVEKSMIDATPGFAKAPE</sequence>
<comment type="caution">
    <text evidence="1">The sequence shown here is derived from an EMBL/GenBank/DDBJ whole genome shotgun (WGS) entry which is preliminary data.</text>
</comment>
<evidence type="ECO:0000313" key="1">
    <source>
        <dbReference type="EMBL" id="MBE9033027.1"/>
    </source>
</evidence>
<dbReference type="Proteomes" id="UP000625316">
    <property type="component" value="Unassembled WGS sequence"/>
</dbReference>